<dbReference type="Pfam" id="PF20230">
    <property type="entry name" value="DUF6588"/>
    <property type="match status" value="1"/>
</dbReference>
<evidence type="ECO:0000256" key="1">
    <source>
        <dbReference type="SAM" id="SignalP"/>
    </source>
</evidence>
<dbReference type="AlphaFoldDB" id="A0A2N0VKV8"/>
<comment type="caution">
    <text evidence="2">The sequence shown here is derived from an EMBL/GenBank/DDBJ whole genome shotgun (WGS) entry which is preliminary data.</text>
</comment>
<feature type="signal peptide" evidence="1">
    <location>
        <begin position="1"/>
        <end position="28"/>
    </location>
</feature>
<dbReference type="OrthoDB" id="9775382at2"/>
<dbReference type="RefSeq" id="WP_101072123.1">
    <property type="nucleotide sequence ID" value="NZ_PISP01000001.1"/>
</dbReference>
<accession>A0A2N0VKV8</accession>
<reference evidence="2 3" key="1">
    <citation type="submission" date="2017-11" db="EMBL/GenBank/DDBJ databases">
        <title>Rhodohalobacter 15182 sp. nov., isolated from a salt lake.</title>
        <authorList>
            <person name="Han S."/>
        </authorList>
    </citation>
    <scope>NUCLEOTIDE SEQUENCE [LARGE SCALE GENOMIC DNA]</scope>
    <source>
        <strain evidence="2 3">15182</strain>
    </source>
</reference>
<feature type="chain" id="PRO_5014981168" evidence="1">
    <location>
        <begin position="29"/>
        <end position="375"/>
    </location>
</feature>
<name>A0A2N0VKV8_9BACT</name>
<keyword evidence="1" id="KW-0732">Signal</keyword>
<keyword evidence="3" id="KW-1185">Reference proteome</keyword>
<gene>
    <name evidence="2" type="ORF">CWD77_05070</name>
</gene>
<protein>
    <submittedName>
        <fullName evidence="2">Uncharacterized protein</fullName>
    </submittedName>
</protein>
<evidence type="ECO:0000313" key="3">
    <source>
        <dbReference type="Proteomes" id="UP000233398"/>
    </source>
</evidence>
<evidence type="ECO:0000313" key="2">
    <source>
        <dbReference type="EMBL" id="PKD44835.1"/>
    </source>
</evidence>
<dbReference type="Proteomes" id="UP000233398">
    <property type="component" value="Unassembled WGS sequence"/>
</dbReference>
<dbReference type="EMBL" id="PISP01000001">
    <property type="protein sequence ID" value="PKD44835.1"/>
    <property type="molecule type" value="Genomic_DNA"/>
</dbReference>
<dbReference type="InterPro" id="IPR046495">
    <property type="entry name" value="DUF6588"/>
</dbReference>
<organism evidence="2 3">
    <name type="scientific">Rhodohalobacter barkolensis</name>
    <dbReference type="NCBI Taxonomy" id="2053187"/>
    <lineage>
        <taxon>Bacteria</taxon>
        <taxon>Pseudomonadati</taxon>
        <taxon>Balneolota</taxon>
        <taxon>Balneolia</taxon>
        <taxon>Balneolales</taxon>
        <taxon>Balneolaceae</taxon>
        <taxon>Rhodohalobacter</taxon>
    </lineage>
</organism>
<sequence length="375" mass="40448">MKTVLQLKKVTLFVSTLLLISLAGVQNAAAQFDDAGEILRSGTNDANLLLQEYLKPFANGFGADLNSGWINSARPYRKLGFDLRISAGVAIVPTGDRSFNVDELDFENLDRVGGPAEAQTAFGEDVAGPEMGIFGTNPVTGLRQEITRFTMPEGTGYPFVPAPMIQGTVGIVKDTDVSLRYMPTVTVEDINTSLFGFGVKHGLNQWLPGGSVLPVDLSVQLGYTKLTSDFGFEVNPEEGQDIYNPYAGNPSLWEGQSIDMEATGFTGNILVGKNLPIISVYGGIGFQSSEMTLNSPGSYPVTVFNEDYDPLDGSEETREKIIERLDEPINLSFDGSNSIHALAGFRLRLSLLTISGSYTLSNYPVANIGVGLSFR</sequence>
<proteinExistence type="predicted"/>